<evidence type="ECO:0000313" key="5">
    <source>
        <dbReference type="Proteomes" id="UP001187192"/>
    </source>
</evidence>
<dbReference type="Gene3D" id="3.30.559.10">
    <property type="entry name" value="Chloramphenicol acetyltransferase-like domain"/>
    <property type="match status" value="1"/>
</dbReference>
<protein>
    <submittedName>
        <fullName evidence="4">Uncharacterized protein</fullName>
    </submittedName>
</protein>
<evidence type="ECO:0000256" key="1">
    <source>
        <dbReference type="ARBA" id="ARBA00009861"/>
    </source>
</evidence>
<gene>
    <name evidence="4" type="ORF">TIFTF001_043877</name>
</gene>
<comment type="caution">
    <text evidence="4">The sequence shown here is derived from an EMBL/GenBank/DDBJ whole genome shotgun (WGS) entry which is preliminary data.</text>
</comment>
<dbReference type="Proteomes" id="UP001187192">
    <property type="component" value="Unassembled WGS sequence"/>
</dbReference>
<sequence length="179" mass="20480">MEASRSNSRGFLRKSFWCQNMNMRPRIVPPLAENVAGNSVGYFAAKIEENENNNTDIKVLVDNFRKRTKEVVENYGKITDTEEVKRSLDEYGKLIKNAEIDNYNCTSWCRFPLYDSDFGFGKPIWISIASVAYKNCVLLMDTREGDGIEAWLMLREADMVLVESNIELLTFASLNPSVI</sequence>
<dbReference type="AlphaFoldDB" id="A0AA87Z4P8"/>
<comment type="similarity">
    <text evidence="1">Belongs to the plant acyltransferase family.</text>
</comment>
<dbReference type="PANTHER" id="PTHR31623:SF122">
    <property type="entry name" value="HXXXD-TYPE ACYL-TRANSFERASE FAMILY PROTEIN"/>
    <property type="match status" value="1"/>
</dbReference>
<dbReference type="PANTHER" id="PTHR31623">
    <property type="entry name" value="F21J9.9"/>
    <property type="match status" value="1"/>
</dbReference>
<proteinExistence type="inferred from homology"/>
<accession>A0AA87Z4P8</accession>
<keyword evidence="2" id="KW-0808">Transferase</keyword>
<name>A0AA87Z4P8_FICCA</name>
<reference evidence="4" key="1">
    <citation type="submission" date="2023-07" db="EMBL/GenBank/DDBJ databases">
        <title>draft genome sequence of fig (Ficus carica).</title>
        <authorList>
            <person name="Takahashi T."/>
            <person name="Nishimura K."/>
        </authorList>
    </citation>
    <scope>NUCLEOTIDE SEQUENCE</scope>
</reference>
<dbReference type="GO" id="GO:0016746">
    <property type="term" value="F:acyltransferase activity"/>
    <property type="evidence" value="ECO:0007669"/>
    <property type="project" value="UniProtKB-KW"/>
</dbReference>
<evidence type="ECO:0000313" key="4">
    <source>
        <dbReference type="EMBL" id="GMN25310.1"/>
    </source>
</evidence>
<evidence type="ECO:0000256" key="2">
    <source>
        <dbReference type="ARBA" id="ARBA00022679"/>
    </source>
</evidence>
<evidence type="ECO:0000256" key="3">
    <source>
        <dbReference type="ARBA" id="ARBA00023315"/>
    </source>
</evidence>
<dbReference type="Pfam" id="PF02458">
    <property type="entry name" value="Transferase"/>
    <property type="match status" value="1"/>
</dbReference>
<organism evidence="4 5">
    <name type="scientific">Ficus carica</name>
    <name type="common">Common fig</name>
    <dbReference type="NCBI Taxonomy" id="3494"/>
    <lineage>
        <taxon>Eukaryota</taxon>
        <taxon>Viridiplantae</taxon>
        <taxon>Streptophyta</taxon>
        <taxon>Embryophyta</taxon>
        <taxon>Tracheophyta</taxon>
        <taxon>Spermatophyta</taxon>
        <taxon>Magnoliopsida</taxon>
        <taxon>eudicotyledons</taxon>
        <taxon>Gunneridae</taxon>
        <taxon>Pentapetalae</taxon>
        <taxon>rosids</taxon>
        <taxon>fabids</taxon>
        <taxon>Rosales</taxon>
        <taxon>Moraceae</taxon>
        <taxon>Ficeae</taxon>
        <taxon>Ficus</taxon>
    </lineage>
</organism>
<keyword evidence="3" id="KW-0012">Acyltransferase</keyword>
<dbReference type="EMBL" id="BTGU01003016">
    <property type="protein sequence ID" value="GMN25310.1"/>
    <property type="molecule type" value="Genomic_DNA"/>
</dbReference>
<keyword evidence="5" id="KW-1185">Reference proteome</keyword>
<dbReference type="InterPro" id="IPR023213">
    <property type="entry name" value="CAT-like_dom_sf"/>
</dbReference>